<dbReference type="EMBL" id="MT840188">
    <property type="protein sequence ID" value="QNL31666.1"/>
    <property type="molecule type" value="Genomic_DNA"/>
</dbReference>
<evidence type="ECO:0008006" key="2">
    <source>
        <dbReference type="Google" id="ProtNLM"/>
    </source>
</evidence>
<accession>A0A7G9A4J3</accession>
<name>A0A7G9A4J3_9VIRU</name>
<sequence>MLSFTAIAKCTDIPASTINYWHDRGYIVDSDEMEPIVKSIIAYLRKQVEDKEQKNDKKNYFAEKTRLTSAQADKIELENAVRQGELLEASECERAWSGLIGNSRARLLAIPSKLAPELAITNDPIAVENRLKSAIYEVLWELSKGFEVEVGESQEIIN</sequence>
<evidence type="ECO:0000313" key="1">
    <source>
        <dbReference type="EMBL" id="QNL31666.1"/>
    </source>
</evidence>
<protein>
    <recommendedName>
        <fullName evidence="2">Terminase small subunit</fullName>
    </recommendedName>
</protein>
<reference evidence="1" key="1">
    <citation type="submission" date="2020-07" db="EMBL/GenBank/DDBJ databases">
        <title>Dissolved microcystin release linked to lysis of a Microcystis spp. bloom in Lake Erie (USA) attributed to a novel cyanophage.</title>
        <authorList>
            <person name="McKindles K.M."/>
            <person name="Manes M.A."/>
            <person name="DeMarco J.R."/>
            <person name="McClure A."/>
            <person name="McKay R.M."/>
            <person name="Davis T.W."/>
            <person name="Bullerjahn G.S."/>
        </authorList>
    </citation>
    <scope>NUCLEOTIDE SEQUENCE</scope>
</reference>
<proteinExistence type="predicted"/>
<organism evidence="1">
    <name type="scientific">Bacteriophage sp</name>
    <dbReference type="NCBI Taxonomy" id="38018"/>
    <lineage>
        <taxon>Viruses</taxon>
    </lineage>
</organism>